<dbReference type="PATRIC" id="fig|1284240.4.peg.7556"/>
<keyword evidence="3" id="KW-1185">Reference proteome</keyword>
<protein>
    <submittedName>
        <fullName evidence="2">RNA binding S1 domain protein</fullName>
    </submittedName>
</protein>
<dbReference type="EMBL" id="AOHO01000080">
    <property type="protein sequence ID" value="EME51172.1"/>
    <property type="molecule type" value="Genomic_DNA"/>
</dbReference>
<feature type="region of interest" description="Disordered" evidence="1">
    <location>
        <begin position="1"/>
        <end position="22"/>
    </location>
</feature>
<proteinExistence type="predicted"/>
<dbReference type="Proteomes" id="UP000054226">
    <property type="component" value="Unassembled WGS sequence"/>
</dbReference>
<comment type="caution">
    <text evidence="2">The sequence shown here is derived from an EMBL/GenBank/DDBJ whole genome shotgun (WGS) entry which is preliminary data.</text>
</comment>
<evidence type="ECO:0000313" key="2">
    <source>
        <dbReference type="EMBL" id="EME51172.1"/>
    </source>
</evidence>
<accession>M2Y8C6</accession>
<evidence type="ECO:0000313" key="3">
    <source>
        <dbReference type="Proteomes" id="UP000054226"/>
    </source>
</evidence>
<name>M2Y8C6_9PSEU</name>
<evidence type="ECO:0000256" key="1">
    <source>
        <dbReference type="SAM" id="MobiDB-lite"/>
    </source>
</evidence>
<sequence length="330" mass="35574">MIESITQASRRAAPPNMSTPYVHRITKFDPADRDNRGAYCGSEDVSSDRGPVEAAYLAAVTAFAEDTGVTLLTVRDPAVSGFVHFGAAPPVDGHGLHGLFPPDLAGYHDGAQITLDVGRELVRVMLRDNGAWCRLEAGDRFFVHVGHDQYMYIGSDQPCGHAVALTTASGLFVEPLDGSPYAPDGDGPYESRPADMAFWAEVAALVARRGRILLEEQIVGNHSRWHRLTAGTVPDLGPRALLNVWPDLSTDVPAVLRTMSPDFAGWAILEHADGHIQSFHADGDDRAALAEAFAGARAAILLPHTTDDHNPLLVAVRPDDDGIVRARWPI</sequence>
<organism evidence="2 3">
    <name type="scientific">Amycolatopsis decaplanina DSM 44594</name>
    <dbReference type="NCBI Taxonomy" id="1284240"/>
    <lineage>
        <taxon>Bacteria</taxon>
        <taxon>Bacillati</taxon>
        <taxon>Actinomycetota</taxon>
        <taxon>Actinomycetes</taxon>
        <taxon>Pseudonocardiales</taxon>
        <taxon>Pseudonocardiaceae</taxon>
        <taxon>Amycolatopsis</taxon>
    </lineage>
</organism>
<gene>
    <name evidence="2" type="ORF">H074_37043</name>
</gene>
<reference evidence="2 3" key="1">
    <citation type="journal article" date="2013" name="Genome Announc.">
        <title>Draft Genome Sequence of Amycolatopsis decaplanina Strain DSM 44594T.</title>
        <authorList>
            <person name="Kaur N."/>
            <person name="Kumar S."/>
            <person name="Bala M."/>
            <person name="Raghava G.P."/>
            <person name="Mayilraj S."/>
        </authorList>
    </citation>
    <scope>NUCLEOTIDE SEQUENCE [LARGE SCALE GENOMIC DNA]</scope>
    <source>
        <strain evidence="2 3">DSM 44594</strain>
    </source>
</reference>
<dbReference type="AlphaFoldDB" id="M2Y8C6"/>